<protein>
    <submittedName>
        <fullName evidence="1">Uncharacterized protein</fullName>
    </submittedName>
</protein>
<organism evidence="1 2">
    <name type="scientific">Croceitalea dokdonensis DOKDO 023</name>
    <dbReference type="NCBI Taxonomy" id="1300341"/>
    <lineage>
        <taxon>Bacteria</taxon>
        <taxon>Pseudomonadati</taxon>
        <taxon>Bacteroidota</taxon>
        <taxon>Flavobacteriia</taxon>
        <taxon>Flavobacteriales</taxon>
        <taxon>Flavobacteriaceae</taxon>
        <taxon>Croceitalea</taxon>
    </lineage>
</organism>
<gene>
    <name evidence="1" type="ORF">I595_1150</name>
</gene>
<name>A0A0N8H492_9FLAO</name>
<dbReference type="AlphaFoldDB" id="A0A0N8H492"/>
<evidence type="ECO:0000313" key="1">
    <source>
        <dbReference type="EMBL" id="KPM32724.1"/>
    </source>
</evidence>
<proteinExistence type="predicted"/>
<sequence>MLGHDMLIGYSTNVLARKLFPMPAVVQINVVKLGECCGECIPVNREDLVWYTLGKLS</sequence>
<dbReference type="STRING" id="1300341.I595_1150"/>
<dbReference type="Proteomes" id="UP000050280">
    <property type="component" value="Unassembled WGS sequence"/>
</dbReference>
<accession>A0A0N8H492</accession>
<keyword evidence="2" id="KW-1185">Reference proteome</keyword>
<reference evidence="1 2" key="1">
    <citation type="submission" date="2015-09" db="EMBL/GenBank/DDBJ databases">
        <title>Genome sequence of the marine flavobacterium Croceitalea dokdonensis DOKDO 023 that contains proton- and sodium-pumping rhodopsins.</title>
        <authorList>
            <person name="Kwon S.-K."/>
            <person name="Lee H.K."/>
            <person name="Kwak M.-J."/>
            <person name="Kim J.F."/>
        </authorList>
    </citation>
    <scope>NUCLEOTIDE SEQUENCE [LARGE SCALE GENOMIC DNA]</scope>
    <source>
        <strain evidence="1 2">DOKDO 023</strain>
    </source>
</reference>
<evidence type="ECO:0000313" key="2">
    <source>
        <dbReference type="Proteomes" id="UP000050280"/>
    </source>
</evidence>
<comment type="caution">
    <text evidence="1">The sequence shown here is derived from an EMBL/GenBank/DDBJ whole genome shotgun (WGS) entry which is preliminary data.</text>
</comment>
<dbReference type="EMBL" id="LDJX01000002">
    <property type="protein sequence ID" value="KPM32724.1"/>
    <property type="molecule type" value="Genomic_DNA"/>
</dbReference>